<gene>
    <name evidence="1" type="ORF">HMPREF2137_08875</name>
</gene>
<evidence type="ECO:0000313" key="2">
    <source>
        <dbReference type="Proteomes" id="UP000029556"/>
    </source>
</evidence>
<organism evidence="1 2">
    <name type="scientific">Hoylesella buccalis DNF00853</name>
    <dbReference type="NCBI Taxonomy" id="1401074"/>
    <lineage>
        <taxon>Bacteria</taxon>
        <taxon>Pseudomonadati</taxon>
        <taxon>Bacteroidota</taxon>
        <taxon>Bacteroidia</taxon>
        <taxon>Bacteroidales</taxon>
        <taxon>Prevotellaceae</taxon>
        <taxon>Hoylesella</taxon>
    </lineage>
</organism>
<reference evidence="1 2" key="1">
    <citation type="submission" date="2014-07" db="EMBL/GenBank/DDBJ databases">
        <authorList>
            <person name="McCorrison J."/>
            <person name="Sanka R."/>
            <person name="Torralba M."/>
            <person name="Gillis M."/>
            <person name="Haft D.H."/>
            <person name="Methe B."/>
            <person name="Sutton G."/>
            <person name="Nelson K.E."/>
        </authorList>
    </citation>
    <scope>NUCLEOTIDE SEQUENCE [LARGE SCALE GENOMIC DNA]</scope>
    <source>
        <strain evidence="1 2">DNF00853</strain>
    </source>
</reference>
<name>A0A095ZHW6_9BACT</name>
<evidence type="ECO:0000313" key="1">
    <source>
        <dbReference type="EMBL" id="KGF34315.1"/>
    </source>
</evidence>
<dbReference type="AlphaFoldDB" id="A0A095ZHW6"/>
<sequence length="72" mass="8351">MFSILTEICLQNGLSKSFIWRKTIGREDAKQEIIWESSAVFSAIIMLLSAKIIIKIYLSENKEVTLFVQLNW</sequence>
<comment type="caution">
    <text evidence="1">The sequence shown here is derived from an EMBL/GenBank/DDBJ whole genome shotgun (WGS) entry which is preliminary data.</text>
</comment>
<protein>
    <submittedName>
        <fullName evidence="1">Uncharacterized protein</fullName>
    </submittedName>
</protein>
<dbReference type="EMBL" id="JRNN01000072">
    <property type="protein sequence ID" value="KGF34315.1"/>
    <property type="molecule type" value="Genomic_DNA"/>
</dbReference>
<dbReference type="Proteomes" id="UP000029556">
    <property type="component" value="Unassembled WGS sequence"/>
</dbReference>
<accession>A0A095ZHW6</accession>
<proteinExistence type="predicted"/>